<keyword evidence="2" id="KW-0315">Glutamine amidotransferase</keyword>
<dbReference type="EMBL" id="QHHQ01000001">
    <property type="protein sequence ID" value="RAI03499.1"/>
    <property type="molecule type" value="Genomic_DNA"/>
</dbReference>
<comment type="caution">
    <text evidence="2">The sequence shown here is derived from an EMBL/GenBank/DDBJ whole genome shotgun (WGS) entry which is preliminary data.</text>
</comment>
<dbReference type="Proteomes" id="UP000249590">
    <property type="component" value="Unassembled WGS sequence"/>
</dbReference>
<evidence type="ECO:0000313" key="2">
    <source>
        <dbReference type="EMBL" id="RAI03499.1"/>
    </source>
</evidence>
<protein>
    <submittedName>
        <fullName evidence="2">Glutamine amidotransferase</fullName>
    </submittedName>
</protein>
<sequence length="235" mass="24613">MPTVQAIRHVHFEDLGSFAAPLTEAGYAIRYVEAAGGDLAALDPLAADLLVVLGGPIGVAGEETYPAVAQELRFLHTRLAADRPTLGICLGAQLMAQALGAAVHPGAVREIGWSPVELTPDGMASPLAALAGTPVLHWHGDNVDLPDGCVRLAATPECPTQAFAKGPNILALQFHAEAIAATFEHWLIGHVVELAHAGISPNALRADAVEHGHRLGVQADAMFRRWLSDLTPPAL</sequence>
<name>A0A8B2P4I4_9HYPH</name>
<dbReference type="NCBIfam" id="NF005458">
    <property type="entry name" value="PRK07053.1"/>
    <property type="match status" value="1"/>
</dbReference>
<dbReference type="InterPro" id="IPR044992">
    <property type="entry name" value="ChyE-like"/>
</dbReference>
<dbReference type="OrthoDB" id="9794816at2"/>
<feature type="domain" description="Glutamine amidotransferase" evidence="1">
    <location>
        <begin position="45"/>
        <end position="185"/>
    </location>
</feature>
<dbReference type="PROSITE" id="PS51273">
    <property type="entry name" value="GATASE_TYPE_1"/>
    <property type="match status" value="1"/>
</dbReference>
<dbReference type="GO" id="GO:0005829">
    <property type="term" value="C:cytosol"/>
    <property type="evidence" value="ECO:0007669"/>
    <property type="project" value="TreeGrafter"/>
</dbReference>
<evidence type="ECO:0000313" key="3">
    <source>
        <dbReference type="Proteomes" id="UP000249590"/>
    </source>
</evidence>
<dbReference type="CDD" id="cd01741">
    <property type="entry name" value="GATase1_1"/>
    <property type="match status" value="1"/>
</dbReference>
<dbReference type="PANTHER" id="PTHR42695:SF5">
    <property type="entry name" value="GLUTAMINE AMIDOTRANSFERASE YLR126C-RELATED"/>
    <property type="match status" value="1"/>
</dbReference>
<dbReference type="GO" id="GO:0016740">
    <property type="term" value="F:transferase activity"/>
    <property type="evidence" value="ECO:0007669"/>
    <property type="project" value="UniProtKB-KW"/>
</dbReference>
<dbReference type="AlphaFoldDB" id="A0A8B2P4I4"/>
<reference evidence="2 3" key="1">
    <citation type="submission" date="2018-05" db="EMBL/GenBank/DDBJ databases">
        <title>Acuticoccus sediminis sp. nov., isolated from deep-sea sediment of Indian Ocean.</title>
        <authorList>
            <person name="Liu X."/>
            <person name="Lai Q."/>
            <person name="Du Y."/>
            <person name="Sun F."/>
            <person name="Zhang X."/>
            <person name="Wang S."/>
            <person name="Shao Z."/>
        </authorList>
    </citation>
    <scope>NUCLEOTIDE SEQUENCE [LARGE SCALE GENOMIC DNA]</scope>
    <source>
        <strain evidence="2 3">PTG4-2</strain>
    </source>
</reference>
<dbReference type="PANTHER" id="PTHR42695">
    <property type="entry name" value="GLUTAMINE AMIDOTRANSFERASE YLR126C-RELATED"/>
    <property type="match status" value="1"/>
</dbReference>
<dbReference type="InterPro" id="IPR017926">
    <property type="entry name" value="GATASE"/>
</dbReference>
<dbReference type="Gene3D" id="3.40.50.880">
    <property type="match status" value="1"/>
</dbReference>
<gene>
    <name evidence="2" type="ORF">DLJ53_03085</name>
</gene>
<dbReference type="SUPFAM" id="SSF52317">
    <property type="entry name" value="Class I glutamine amidotransferase-like"/>
    <property type="match status" value="1"/>
</dbReference>
<evidence type="ECO:0000259" key="1">
    <source>
        <dbReference type="Pfam" id="PF00117"/>
    </source>
</evidence>
<keyword evidence="3" id="KW-1185">Reference proteome</keyword>
<proteinExistence type="predicted"/>
<dbReference type="InterPro" id="IPR029062">
    <property type="entry name" value="Class_I_gatase-like"/>
</dbReference>
<accession>A0A8B2P4I4</accession>
<dbReference type="RefSeq" id="WP_111342242.1">
    <property type="nucleotide sequence ID" value="NZ_QHHQ01000001.1"/>
</dbReference>
<dbReference type="Pfam" id="PF00117">
    <property type="entry name" value="GATase"/>
    <property type="match status" value="1"/>
</dbReference>
<keyword evidence="2" id="KW-0808">Transferase</keyword>
<organism evidence="2 3">
    <name type="scientific">Acuticoccus sediminis</name>
    <dbReference type="NCBI Taxonomy" id="2184697"/>
    <lineage>
        <taxon>Bacteria</taxon>
        <taxon>Pseudomonadati</taxon>
        <taxon>Pseudomonadota</taxon>
        <taxon>Alphaproteobacteria</taxon>
        <taxon>Hyphomicrobiales</taxon>
        <taxon>Amorphaceae</taxon>
        <taxon>Acuticoccus</taxon>
    </lineage>
</organism>